<dbReference type="InterPro" id="IPR051011">
    <property type="entry name" value="Metal_resp_trans_reg"/>
</dbReference>
<keyword evidence="1" id="KW-0805">Transcription regulation</keyword>
<evidence type="ECO:0000256" key="1">
    <source>
        <dbReference type="ARBA" id="ARBA00023015"/>
    </source>
</evidence>
<dbReference type="RefSeq" id="WP_188435445.1">
    <property type="nucleotide sequence ID" value="NZ_BMCM01000001.1"/>
</dbReference>
<evidence type="ECO:0000256" key="2">
    <source>
        <dbReference type="ARBA" id="ARBA00023125"/>
    </source>
</evidence>
<dbReference type="PROSITE" id="PS50987">
    <property type="entry name" value="HTH_ARSR_2"/>
    <property type="match status" value="1"/>
</dbReference>
<protein>
    <submittedName>
        <fullName evidence="5">Transcriptional regulator</fullName>
    </submittedName>
</protein>
<name>A0ABQ1RHZ4_9MICO</name>
<dbReference type="Gene3D" id="1.10.10.10">
    <property type="entry name" value="Winged helix-like DNA-binding domain superfamily/Winged helix DNA-binding domain"/>
    <property type="match status" value="1"/>
</dbReference>
<dbReference type="SMART" id="SM00418">
    <property type="entry name" value="HTH_ARSR"/>
    <property type="match status" value="1"/>
</dbReference>
<keyword evidence="2" id="KW-0238">DNA-binding</keyword>
<evidence type="ECO:0000313" key="5">
    <source>
        <dbReference type="EMBL" id="GGD69019.1"/>
    </source>
</evidence>
<keyword evidence="3" id="KW-0804">Transcription</keyword>
<keyword evidence="6" id="KW-1185">Reference proteome</keyword>
<feature type="domain" description="HTH arsR-type" evidence="4">
    <location>
        <begin position="6"/>
        <end position="101"/>
    </location>
</feature>
<dbReference type="Proteomes" id="UP000629365">
    <property type="component" value="Unassembled WGS sequence"/>
</dbReference>
<dbReference type="InterPro" id="IPR001845">
    <property type="entry name" value="HTH_ArsR_DNA-bd_dom"/>
</dbReference>
<dbReference type="PANTHER" id="PTHR43132">
    <property type="entry name" value="ARSENICAL RESISTANCE OPERON REPRESSOR ARSR-RELATED"/>
    <property type="match status" value="1"/>
</dbReference>
<organism evidence="5 6">
    <name type="scientific">Microbacterium murale</name>
    <dbReference type="NCBI Taxonomy" id="1081040"/>
    <lineage>
        <taxon>Bacteria</taxon>
        <taxon>Bacillati</taxon>
        <taxon>Actinomycetota</taxon>
        <taxon>Actinomycetes</taxon>
        <taxon>Micrococcales</taxon>
        <taxon>Microbacteriaceae</taxon>
        <taxon>Microbacterium</taxon>
    </lineage>
</organism>
<dbReference type="PRINTS" id="PR00778">
    <property type="entry name" value="HTHARSR"/>
</dbReference>
<dbReference type="SUPFAM" id="SSF46785">
    <property type="entry name" value="Winged helix' DNA-binding domain"/>
    <property type="match status" value="1"/>
</dbReference>
<evidence type="ECO:0000259" key="4">
    <source>
        <dbReference type="PROSITE" id="PS50987"/>
    </source>
</evidence>
<dbReference type="EMBL" id="BMCM01000001">
    <property type="protein sequence ID" value="GGD69019.1"/>
    <property type="molecule type" value="Genomic_DNA"/>
</dbReference>
<gene>
    <name evidence="5" type="ORF">GCM10007269_10160</name>
</gene>
<dbReference type="InterPro" id="IPR036390">
    <property type="entry name" value="WH_DNA-bd_sf"/>
</dbReference>
<sequence>MPLSDAHRPLYEVKANLFKGLAHPFRIRILELLSDADEVSVARLGEETGLEASHLSQHLSVLRRHRLVVSERRASHVYYRLADRRTAEMLAVARALLLEIVRSDGERIDEVDALPALGQARP</sequence>
<evidence type="ECO:0000313" key="6">
    <source>
        <dbReference type="Proteomes" id="UP000629365"/>
    </source>
</evidence>
<comment type="caution">
    <text evidence="5">The sequence shown here is derived from an EMBL/GenBank/DDBJ whole genome shotgun (WGS) entry which is preliminary data.</text>
</comment>
<accession>A0ABQ1RHZ4</accession>
<evidence type="ECO:0000256" key="3">
    <source>
        <dbReference type="ARBA" id="ARBA00023163"/>
    </source>
</evidence>
<reference evidence="6" key="1">
    <citation type="journal article" date="2019" name="Int. J. Syst. Evol. Microbiol.">
        <title>The Global Catalogue of Microorganisms (GCM) 10K type strain sequencing project: providing services to taxonomists for standard genome sequencing and annotation.</title>
        <authorList>
            <consortium name="The Broad Institute Genomics Platform"/>
            <consortium name="The Broad Institute Genome Sequencing Center for Infectious Disease"/>
            <person name="Wu L."/>
            <person name="Ma J."/>
        </authorList>
    </citation>
    <scope>NUCLEOTIDE SEQUENCE [LARGE SCALE GENOMIC DNA]</scope>
    <source>
        <strain evidence="6">CCM 7640</strain>
    </source>
</reference>
<dbReference type="NCBIfam" id="NF033788">
    <property type="entry name" value="HTH_metalloreg"/>
    <property type="match status" value="1"/>
</dbReference>
<dbReference type="Pfam" id="PF12840">
    <property type="entry name" value="HTH_20"/>
    <property type="match status" value="1"/>
</dbReference>
<proteinExistence type="predicted"/>
<dbReference type="PANTHER" id="PTHR43132:SF2">
    <property type="entry name" value="ARSENICAL RESISTANCE OPERON REPRESSOR ARSR-RELATED"/>
    <property type="match status" value="1"/>
</dbReference>
<dbReference type="InterPro" id="IPR011991">
    <property type="entry name" value="ArsR-like_HTH"/>
</dbReference>
<dbReference type="CDD" id="cd00090">
    <property type="entry name" value="HTH_ARSR"/>
    <property type="match status" value="1"/>
</dbReference>
<dbReference type="InterPro" id="IPR036388">
    <property type="entry name" value="WH-like_DNA-bd_sf"/>
</dbReference>